<dbReference type="SUPFAM" id="SSF55729">
    <property type="entry name" value="Acyl-CoA N-acyltransferases (Nat)"/>
    <property type="match status" value="1"/>
</dbReference>
<name>A0A1I2KLM1_9CLOT</name>
<proteinExistence type="predicted"/>
<reference evidence="3 4" key="1">
    <citation type="submission" date="2016-10" db="EMBL/GenBank/DDBJ databases">
        <authorList>
            <person name="de Groot N.N."/>
        </authorList>
    </citation>
    <scope>NUCLEOTIDE SEQUENCE [LARGE SCALE GENOMIC DNA]</scope>
    <source>
        <strain evidence="3 4">NLAE-zl-G419</strain>
    </source>
</reference>
<dbReference type="EMBL" id="QAMZ01000007">
    <property type="protein sequence ID" value="PWL55356.1"/>
    <property type="molecule type" value="Genomic_DNA"/>
</dbReference>
<evidence type="ECO:0000259" key="1">
    <source>
        <dbReference type="PROSITE" id="PS51186"/>
    </source>
</evidence>
<dbReference type="GO" id="GO:0016747">
    <property type="term" value="F:acyltransferase activity, transferring groups other than amino-acyl groups"/>
    <property type="evidence" value="ECO:0007669"/>
    <property type="project" value="InterPro"/>
</dbReference>
<dbReference type="InterPro" id="IPR051531">
    <property type="entry name" value="N-acetyltransferase"/>
</dbReference>
<protein>
    <submittedName>
        <fullName evidence="2 3">N-acetyltransferase</fullName>
    </submittedName>
</protein>
<reference evidence="2 5" key="2">
    <citation type="submission" date="2018-03" db="EMBL/GenBank/DDBJ databases">
        <title>The uncultured portion of the human microbiome is neutrally assembled.</title>
        <authorList>
            <person name="Jeraldo P."/>
            <person name="Boardman L."/>
            <person name="White B.A."/>
            <person name="Nelson H."/>
            <person name="Goldenfeld N."/>
            <person name="Chia N."/>
        </authorList>
    </citation>
    <scope>NUCLEOTIDE SEQUENCE [LARGE SCALE GENOMIC DNA]</scope>
    <source>
        <strain evidence="2">CIM:MAG 903</strain>
    </source>
</reference>
<keyword evidence="3" id="KW-0808">Transferase</keyword>
<keyword evidence="4" id="KW-1185">Reference proteome</keyword>
<accession>A0A1I2KLM1</accession>
<dbReference type="EMBL" id="FOOE01000006">
    <property type="protein sequence ID" value="SFF67413.1"/>
    <property type="molecule type" value="Genomic_DNA"/>
</dbReference>
<dbReference type="Pfam" id="PF13302">
    <property type="entry name" value="Acetyltransf_3"/>
    <property type="match status" value="1"/>
</dbReference>
<dbReference type="STRING" id="1529.SAMN04487885_10673"/>
<dbReference type="InterPro" id="IPR000182">
    <property type="entry name" value="GNAT_dom"/>
</dbReference>
<evidence type="ECO:0000313" key="5">
    <source>
        <dbReference type="Proteomes" id="UP000246114"/>
    </source>
</evidence>
<evidence type="ECO:0000313" key="3">
    <source>
        <dbReference type="EMBL" id="SFF67413.1"/>
    </source>
</evidence>
<dbReference type="OrthoDB" id="164654at2"/>
<dbReference type="PANTHER" id="PTHR43792">
    <property type="entry name" value="GNAT FAMILY, PUTATIVE (AFU_ORTHOLOGUE AFUA_3G00765)-RELATED-RELATED"/>
    <property type="match status" value="1"/>
</dbReference>
<dbReference type="Proteomes" id="UP000182135">
    <property type="component" value="Unassembled WGS sequence"/>
</dbReference>
<dbReference type="CDD" id="cd04301">
    <property type="entry name" value="NAT_SF"/>
    <property type="match status" value="1"/>
</dbReference>
<dbReference type="GeneID" id="90543193"/>
<dbReference type="AlphaFoldDB" id="A0A1I2KLM1"/>
<dbReference type="PROSITE" id="PS51186">
    <property type="entry name" value="GNAT"/>
    <property type="match status" value="1"/>
</dbReference>
<dbReference type="RefSeq" id="WP_074844922.1">
    <property type="nucleotide sequence ID" value="NZ_CP076620.1"/>
</dbReference>
<dbReference type="InterPro" id="IPR016181">
    <property type="entry name" value="Acyl_CoA_acyltransferase"/>
</dbReference>
<evidence type="ECO:0000313" key="2">
    <source>
        <dbReference type="EMBL" id="PWL55356.1"/>
    </source>
</evidence>
<dbReference type="Proteomes" id="UP000246114">
    <property type="component" value="Unassembled WGS sequence"/>
</dbReference>
<dbReference type="Gene3D" id="3.40.630.30">
    <property type="match status" value="1"/>
</dbReference>
<feature type="domain" description="N-acetyltransferase" evidence="1">
    <location>
        <begin position="11"/>
        <end position="171"/>
    </location>
</feature>
<dbReference type="PANTHER" id="PTHR43792:SF1">
    <property type="entry name" value="N-ACETYLTRANSFERASE DOMAIN-CONTAINING PROTEIN"/>
    <property type="match status" value="1"/>
</dbReference>
<sequence>MKIEEIKTKRLNLRGYKKSDADFVISMWNDPEMGKYMPDPSIENMDDEYRKVYDTLEDDEECCYLIAEYLVTGERIGACSFIASEDRQTYDLGYSVHKKFWRNGYGTEMAQAMIDYVKSHGAKIITAPVNKQNVASNAVMKKLGFSIVGEHRTKKMGTDIIIDEYLYRLYL</sequence>
<evidence type="ECO:0000313" key="4">
    <source>
        <dbReference type="Proteomes" id="UP000182135"/>
    </source>
</evidence>
<gene>
    <name evidence="2" type="ORF">DBY38_01925</name>
    <name evidence="3" type="ORF">SAMN04487885_10673</name>
</gene>
<organism evidence="3 4">
    <name type="scientific">Clostridium cadaveris</name>
    <dbReference type="NCBI Taxonomy" id="1529"/>
    <lineage>
        <taxon>Bacteria</taxon>
        <taxon>Bacillati</taxon>
        <taxon>Bacillota</taxon>
        <taxon>Clostridia</taxon>
        <taxon>Eubacteriales</taxon>
        <taxon>Clostridiaceae</taxon>
        <taxon>Clostridium</taxon>
    </lineage>
</organism>